<organism evidence="1 2">
    <name type="scientific">Ruminococcus albus 8</name>
    <dbReference type="NCBI Taxonomy" id="246199"/>
    <lineage>
        <taxon>Bacteria</taxon>
        <taxon>Bacillati</taxon>
        <taxon>Bacillota</taxon>
        <taxon>Clostridia</taxon>
        <taxon>Eubacteriales</taxon>
        <taxon>Oscillospiraceae</taxon>
        <taxon>Ruminococcus</taxon>
    </lineage>
</organism>
<dbReference type="AlphaFoldDB" id="E9SF07"/>
<sequence length="66" mass="7532">MKATNVIFQRFRRISCLSDSVQPVLSASSSHRYLYLIPADRITKTSPDCRGTVGVVLRRTVFTWKT</sequence>
<protein>
    <submittedName>
        <fullName evidence="1">Uncharacterized protein</fullName>
    </submittedName>
</protein>
<evidence type="ECO:0000313" key="2">
    <source>
        <dbReference type="Proteomes" id="UP000004259"/>
    </source>
</evidence>
<dbReference type="Proteomes" id="UP000004259">
    <property type="component" value="Unassembled WGS sequence"/>
</dbReference>
<accession>E9SF07</accession>
<name>E9SF07_RUMAL</name>
<gene>
    <name evidence="1" type="ORF">CUS_5663</name>
</gene>
<dbReference type="STRING" id="246199.CUS_5663"/>
<reference evidence="1 2" key="1">
    <citation type="submission" date="2011-02" db="EMBL/GenBank/DDBJ databases">
        <authorList>
            <person name="Nelson K.E."/>
            <person name="Sutton G."/>
            <person name="Torralba M."/>
            <person name="Durkin S."/>
            <person name="Harkins D."/>
            <person name="Montgomery R."/>
            <person name="Ziemer C."/>
            <person name="Klaassens E."/>
            <person name="Ocuiv P."/>
            <person name="Morrison M."/>
        </authorList>
    </citation>
    <scope>NUCLEOTIDE SEQUENCE [LARGE SCALE GENOMIC DNA]</scope>
    <source>
        <strain evidence="1 2">8</strain>
    </source>
</reference>
<dbReference type="EMBL" id="ADKM02000110">
    <property type="protein sequence ID" value="EGC02146.1"/>
    <property type="molecule type" value="Genomic_DNA"/>
</dbReference>
<evidence type="ECO:0000313" key="1">
    <source>
        <dbReference type="EMBL" id="EGC02146.1"/>
    </source>
</evidence>
<proteinExistence type="predicted"/>
<keyword evidence="2" id="KW-1185">Reference proteome</keyword>
<comment type="caution">
    <text evidence="1">The sequence shown here is derived from an EMBL/GenBank/DDBJ whole genome shotgun (WGS) entry which is preliminary data.</text>
</comment>